<comment type="similarity">
    <text evidence="2">Belongs to the methyl-accepting chemotaxis (MCP) protein family.</text>
</comment>
<feature type="transmembrane region" description="Helical" evidence="4">
    <location>
        <begin position="7"/>
        <end position="31"/>
    </location>
</feature>
<keyword evidence="4" id="KW-0472">Membrane</keyword>
<organism evidence="7 8">
    <name type="scientific">Desulfatibacillum aliphaticivorans</name>
    <dbReference type="NCBI Taxonomy" id="218208"/>
    <lineage>
        <taxon>Bacteria</taxon>
        <taxon>Pseudomonadati</taxon>
        <taxon>Thermodesulfobacteriota</taxon>
        <taxon>Desulfobacteria</taxon>
        <taxon>Desulfobacterales</taxon>
        <taxon>Desulfatibacillaceae</taxon>
        <taxon>Desulfatibacillum</taxon>
    </lineage>
</organism>
<dbReference type="SUPFAM" id="SSF58104">
    <property type="entry name" value="Methyl-accepting chemotaxis protein (MCP) signaling domain"/>
    <property type="match status" value="1"/>
</dbReference>
<accession>B8FB09</accession>
<dbReference type="PROSITE" id="PS50111">
    <property type="entry name" value="CHEMOTAXIS_TRANSDUC_2"/>
    <property type="match status" value="1"/>
</dbReference>
<evidence type="ECO:0000256" key="1">
    <source>
        <dbReference type="ARBA" id="ARBA00023224"/>
    </source>
</evidence>
<dbReference type="Pfam" id="PF00015">
    <property type="entry name" value="MCPsignal"/>
    <property type="match status" value="1"/>
</dbReference>
<evidence type="ECO:0000256" key="3">
    <source>
        <dbReference type="PROSITE-ProRule" id="PRU00284"/>
    </source>
</evidence>
<evidence type="ECO:0000256" key="2">
    <source>
        <dbReference type="ARBA" id="ARBA00029447"/>
    </source>
</evidence>
<dbReference type="GO" id="GO:0016020">
    <property type="term" value="C:membrane"/>
    <property type="evidence" value="ECO:0007669"/>
    <property type="project" value="InterPro"/>
</dbReference>
<evidence type="ECO:0000259" key="6">
    <source>
        <dbReference type="PROSITE" id="PS50885"/>
    </source>
</evidence>
<gene>
    <name evidence="7" type="ordered locus">Dalk_2402</name>
</gene>
<dbReference type="SMART" id="SM00304">
    <property type="entry name" value="HAMP"/>
    <property type="match status" value="1"/>
</dbReference>
<keyword evidence="8" id="KW-1185">Reference proteome</keyword>
<reference evidence="7 8" key="1">
    <citation type="journal article" date="2012" name="Environ. Microbiol.">
        <title>The genome sequence of Desulfatibacillum alkenivorans AK-01: a blueprint for anaerobic alkane oxidation.</title>
        <authorList>
            <person name="Callaghan A.V."/>
            <person name="Morris B.E."/>
            <person name="Pereira I.A."/>
            <person name="McInerney M.J."/>
            <person name="Austin R.N."/>
            <person name="Groves J.T."/>
            <person name="Kukor J.J."/>
            <person name="Suflita J.M."/>
            <person name="Young L.Y."/>
            <person name="Zylstra G.J."/>
            <person name="Wawrik B."/>
        </authorList>
    </citation>
    <scope>NUCLEOTIDE SEQUENCE [LARGE SCALE GENOMIC DNA]</scope>
    <source>
        <strain evidence="7 8">AK-01</strain>
    </source>
</reference>
<name>B8FB09_DESAL</name>
<dbReference type="KEGG" id="dal:Dalk_2402"/>
<sequence>MKLKTKLMLGVPSVLLIVMVVCTILVSLIVYKQQRAASNDSLDKSFKIIRQDMTERQEKLAAAARQMATAQDLGIKVQFIQENTDEENSADFSLFGSQYRSMFRSEYLTMAESIFEVASSSGVQEVRLYNLEGKFILGLQTNGDNVTIAFAHNAENQEMVEVKKGVNMANVEWTEVDAIDPDISRDWEGNAPTFAIEDFYTKGDRIGQFALVPVMGAVYSDKLEDFEPRQFGFLTAVKYFEQQFVERSAKISDANVNLFWPEGLSRGTLPAQQQCDFTLFEKVDDNWSLMAQDPIHSEVKIGGKNYFQASLPLYAQSQCIGALASLTPMDLARSNTWQVTWVLIVIFLVCTAVMFPVSFLASKSIFSHVQEVVDNLRDIAEGDGDLTVRLNVESKDEIGDLARSFNVFIEKIHVIVSRIKESADALATSSSQISATSSQLSTSSMETSTTVLELSTTAEEVKQTTTVANEKAEAVAREAEATAQISEAGRKATDDAVDGMQRIKEEMEYIAESIVKLSEHTHSIGEIIDTVADLANESNLLSVNASIEAAKAGDFGKGFGVVAQEVKSLADLSKQATSQVRTILNDIQTATSASVLATERGSKAVDMGEALASRSGESIRALESSVQQASNSATQIAASSQQQLVGIAQLSDALDSITEASKQNSEGAKQLESATVQLHNLGQELKELAGRFRL</sequence>
<dbReference type="SMART" id="SM00283">
    <property type="entry name" value="MA"/>
    <property type="match status" value="1"/>
</dbReference>
<dbReference type="Pfam" id="PF00672">
    <property type="entry name" value="HAMP"/>
    <property type="match status" value="1"/>
</dbReference>
<dbReference type="CDD" id="cd06225">
    <property type="entry name" value="HAMP"/>
    <property type="match status" value="1"/>
</dbReference>
<evidence type="ECO:0000259" key="5">
    <source>
        <dbReference type="PROSITE" id="PS50111"/>
    </source>
</evidence>
<dbReference type="PANTHER" id="PTHR32089:SF112">
    <property type="entry name" value="LYSOZYME-LIKE PROTEIN-RELATED"/>
    <property type="match status" value="1"/>
</dbReference>
<evidence type="ECO:0000313" key="7">
    <source>
        <dbReference type="EMBL" id="ACL04095.1"/>
    </source>
</evidence>
<dbReference type="AlphaFoldDB" id="B8FB09"/>
<dbReference type="PANTHER" id="PTHR32089">
    <property type="entry name" value="METHYL-ACCEPTING CHEMOTAXIS PROTEIN MCPB"/>
    <property type="match status" value="1"/>
</dbReference>
<dbReference type="InterPro" id="IPR003660">
    <property type="entry name" value="HAMP_dom"/>
</dbReference>
<dbReference type="HOGENOM" id="CLU_396770_0_0_7"/>
<keyword evidence="1 3" id="KW-0807">Transducer</keyword>
<protein>
    <submittedName>
        <fullName evidence="7">Protein with methyl-accepting chemotaxis protein (MCP) signaling domain</fullName>
    </submittedName>
</protein>
<evidence type="ECO:0000313" key="8">
    <source>
        <dbReference type="Proteomes" id="UP000000739"/>
    </source>
</evidence>
<dbReference type="Proteomes" id="UP000000739">
    <property type="component" value="Chromosome"/>
</dbReference>
<dbReference type="RefSeq" id="WP_015947169.1">
    <property type="nucleotide sequence ID" value="NC_011768.1"/>
</dbReference>
<dbReference type="GO" id="GO:0007165">
    <property type="term" value="P:signal transduction"/>
    <property type="evidence" value="ECO:0007669"/>
    <property type="project" value="UniProtKB-KW"/>
</dbReference>
<dbReference type="InterPro" id="IPR004089">
    <property type="entry name" value="MCPsignal_dom"/>
</dbReference>
<dbReference type="PROSITE" id="PS50885">
    <property type="entry name" value="HAMP"/>
    <property type="match status" value="1"/>
</dbReference>
<dbReference type="Gene3D" id="1.10.287.950">
    <property type="entry name" value="Methyl-accepting chemotaxis protein"/>
    <property type="match status" value="1"/>
</dbReference>
<feature type="domain" description="HAMP" evidence="6">
    <location>
        <begin position="363"/>
        <end position="417"/>
    </location>
</feature>
<proteinExistence type="inferred from homology"/>
<evidence type="ECO:0000256" key="4">
    <source>
        <dbReference type="SAM" id="Phobius"/>
    </source>
</evidence>
<feature type="transmembrane region" description="Helical" evidence="4">
    <location>
        <begin position="339"/>
        <end position="361"/>
    </location>
</feature>
<feature type="domain" description="Methyl-accepting transducer" evidence="5">
    <location>
        <begin position="422"/>
        <end position="658"/>
    </location>
</feature>
<dbReference type="EMBL" id="CP001322">
    <property type="protein sequence ID" value="ACL04095.1"/>
    <property type="molecule type" value="Genomic_DNA"/>
</dbReference>
<dbReference type="eggNOG" id="COG0840">
    <property type="taxonomic scope" value="Bacteria"/>
</dbReference>
<keyword evidence="4" id="KW-0812">Transmembrane</keyword>
<keyword evidence="4" id="KW-1133">Transmembrane helix</keyword>